<protein>
    <submittedName>
        <fullName evidence="3">Uncharacterized protein</fullName>
    </submittedName>
</protein>
<sequence>MRLDNNRTVQPRIRARRCVCISIGCGCYQPSVPVPRQPLPAPSQQPIYRQQPDTSPCLTSCIHGCIQNQYNSCQQSCQNSCGPQLSYQQARSYTSAPYQHEPISNELVSGQESGTCIHMCMPSCEFQCIQRSTPIPAEQQQQQNTPIPVVQNQPPSYYPLQQYEPSLKYHSGNDNAMCIHLCMPSCESQCVERTTPAISSYSGQSEQSGTRNSNNIYYPMPTSSSSSSSSSSSPSSSYQNSVQNNQTSNVIRPQHGGTTTICLPFCMPPCPTQCTENSGQIGTSIGTGTGEAIYGGANQETVPNQTDLSLHEISINLPQSIQQSPNCLRLCEETCMQQCVAQNQPTDQCQPSCRYTCQDSCGQAPTSQQQSEIHEAVTTYPDASSRFKTFLLRSPPYYRHAIFSGPQVTNCLIGLGKVDQCICPAGYATCPSMKRNISQQQCCRKR</sequence>
<evidence type="ECO:0000313" key="3">
    <source>
        <dbReference type="WBParaSite" id="sdigi.contig557.g8993.t1"/>
    </source>
</evidence>
<reference evidence="3" key="1">
    <citation type="submission" date="2022-11" db="UniProtKB">
        <authorList>
            <consortium name="WormBaseParasite"/>
        </authorList>
    </citation>
    <scope>IDENTIFICATION</scope>
</reference>
<evidence type="ECO:0000256" key="1">
    <source>
        <dbReference type="SAM" id="MobiDB-lite"/>
    </source>
</evidence>
<name>A0A915PXR6_9BILA</name>
<feature type="region of interest" description="Disordered" evidence="1">
    <location>
        <begin position="137"/>
        <end position="156"/>
    </location>
</feature>
<dbReference type="WBParaSite" id="sdigi.contig557.g8993.t1">
    <property type="protein sequence ID" value="sdigi.contig557.g8993.t1"/>
    <property type="gene ID" value="sdigi.contig557.g8993"/>
</dbReference>
<feature type="region of interest" description="Disordered" evidence="1">
    <location>
        <begin position="199"/>
        <end position="253"/>
    </location>
</feature>
<keyword evidence="2" id="KW-1185">Reference proteome</keyword>
<feature type="compositionally biased region" description="Polar residues" evidence="1">
    <location>
        <begin position="199"/>
        <end position="216"/>
    </location>
</feature>
<feature type="compositionally biased region" description="Polar residues" evidence="1">
    <location>
        <begin position="137"/>
        <end position="155"/>
    </location>
</feature>
<accession>A0A915PXR6</accession>
<proteinExistence type="predicted"/>
<dbReference type="AlphaFoldDB" id="A0A915PXR6"/>
<feature type="compositionally biased region" description="Low complexity" evidence="1">
    <location>
        <begin position="223"/>
        <end position="250"/>
    </location>
</feature>
<dbReference type="Proteomes" id="UP000887581">
    <property type="component" value="Unplaced"/>
</dbReference>
<organism evidence="2 3">
    <name type="scientific">Setaria digitata</name>
    <dbReference type="NCBI Taxonomy" id="48799"/>
    <lineage>
        <taxon>Eukaryota</taxon>
        <taxon>Metazoa</taxon>
        <taxon>Ecdysozoa</taxon>
        <taxon>Nematoda</taxon>
        <taxon>Chromadorea</taxon>
        <taxon>Rhabditida</taxon>
        <taxon>Spirurina</taxon>
        <taxon>Spiruromorpha</taxon>
        <taxon>Filarioidea</taxon>
        <taxon>Setariidae</taxon>
        <taxon>Setaria</taxon>
    </lineage>
</organism>
<evidence type="ECO:0000313" key="2">
    <source>
        <dbReference type="Proteomes" id="UP000887581"/>
    </source>
</evidence>
<dbReference type="PANTHER" id="PTHR31895:SF21">
    <property type="entry name" value="PRION-LIKE-(Q_N-RICH)-DOMAIN-BEARING PROTEIN"/>
    <property type="match status" value="1"/>
</dbReference>
<dbReference type="PANTHER" id="PTHR31895">
    <property type="entry name" value="PROTEIN CBG03177-RELATED"/>
    <property type="match status" value="1"/>
</dbReference>